<dbReference type="PIRSF" id="PIRSF005610">
    <property type="entry name" value="SirB"/>
    <property type="match status" value="1"/>
</dbReference>
<evidence type="ECO:0000313" key="3">
    <source>
        <dbReference type="Proteomes" id="UP000007883"/>
    </source>
</evidence>
<evidence type="ECO:0000256" key="1">
    <source>
        <dbReference type="SAM" id="Phobius"/>
    </source>
</evidence>
<name>I0HM48_RUBGI</name>
<feature type="transmembrane region" description="Helical" evidence="1">
    <location>
        <begin position="46"/>
        <end position="68"/>
    </location>
</feature>
<dbReference type="Proteomes" id="UP000007883">
    <property type="component" value="Chromosome"/>
</dbReference>
<keyword evidence="1" id="KW-0812">Transmembrane</keyword>
<dbReference type="AlphaFoldDB" id="I0HM48"/>
<dbReference type="STRING" id="983917.RGE_07420"/>
<dbReference type="GO" id="GO:0005886">
    <property type="term" value="C:plasma membrane"/>
    <property type="evidence" value="ECO:0007669"/>
    <property type="project" value="TreeGrafter"/>
</dbReference>
<dbReference type="Pfam" id="PF04247">
    <property type="entry name" value="SirB"/>
    <property type="match status" value="1"/>
</dbReference>
<feature type="transmembrane region" description="Helical" evidence="1">
    <location>
        <begin position="74"/>
        <end position="94"/>
    </location>
</feature>
<proteinExistence type="predicted"/>
<dbReference type="PANTHER" id="PTHR39594">
    <property type="entry name" value="PROTEIN YCHQ"/>
    <property type="match status" value="1"/>
</dbReference>
<keyword evidence="3" id="KW-1185">Reference proteome</keyword>
<evidence type="ECO:0000313" key="2">
    <source>
        <dbReference type="EMBL" id="BAL94085.1"/>
    </source>
</evidence>
<protein>
    <submittedName>
        <fullName evidence="2">Invasion gene expression up-regulator, SirB</fullName>
    </submittedName>
</protein>
<gene>
    <name evidence="2" type="ordered locus">RGE_07420</name>
</gene>
<dbReference type="InterPro" id="IPR007360">
    <property type="entry name" value="SirB"/>
</dbReference>
<dbReference type="PATRIC" id="fig|983917.3.peg.721"/>
<dbReference type="RefSeq" id="WP_014426961.1">
    <property type="nucleotide sequence ID" value="NC_017075.1"/>
</dbReference>
<feature type="transmembrane region" description="Helical" evidence="1">
    <location>
        <begin position="12"/>
        <end position="34"/>
    </location>
</feature>
<dbReference type="HOGENOM" id="CLU_123860_2_1_4"/>
<keyword evidence="1" id="KW-1133">Transmembrane helix</keyword>
<organism evidence="2 3">
    <name type="scientific">Rubrivivax gelatinosus (strain NBRC 100245 / IL144)</name>
    <dbReference type="NCBI Taxonomy" id="983917"/>
    <lineage>
        <taxon>Bacteria</taxon>
        <taxon>Pseudomonadati</taxon>
        <taxon>Pseudomonadota</taxon>
        <taxon>Betaproteobacteria</taxon>
        <taxon>Burkholderiales</taxon>
        <taxon>Sphaerotilaceae</taxon>
        <taxon>Rubrivivax</taxon>
    </lineage>
</organism>
<dbReference type="PANTHER" id="PTHR39594:SF1">
    <property type="entry name" value="PROTEIN YCHQ"/>
    <property type="match status" value="1"/>
</dbReference>
<dbReference type="KEGG" id="rge:RGE_07420"/>
<dbReference type="EMBL" id="AP012320">
    <property type="protein sequence ID" value="BAL94085.1"/>
    <property type="molecule type" value="Genomic_DNA"/>
</dbReference>
<dbReference type="eggNOG" id="COG3094">
    <property type="taxonomic scope" value="Bacteria"/>
</dbReference>
<feature type="transmembrane region" description="Helical" evidence="1">
    <location>
        <begin position="106"/>
        <end position="125"/>
    </location>
</feature>
<reference evidence="2 3" key="1">
    <citation type="journal article" date="2012" name="J. Bacteriol.">
        <title>Complete genome sequence of phototrophic betaproteobacterium Rubrivivax gelatinosus IL144.</title>
        <authorList>
            <person name="Nagashima S."/>
            <person name="Kamimura A."/>
            <person name="Shimizu T."/>
            <person name="Nakamura-isaki S."/>
            <person name="Aono E."/>
            <person name="Sakamoto K."/>
            <person name="Ichikawa N."/>
            <person name="Nakazawa H."/>
            <person name="Sekine M."/>
            <person name="Yamazaki S."/>
            <person name="Fujita N."/>
            <person name="Shimada K."/>
            <person name="Hanada S."/>
            <person name="Nagashima K.V.P."/>
        </authorList>
    </citation>
    <scope>NUCLEOTIDE SEQUENCE [LARGE SCALE GENOMIC DNA]</scope>
    <source>
        <strain evidence="3">NBRC 100245 / IL144</strain>
    </source>
</reference>
<sequence length="135" mass="14293">MSLAAAYAEIKLAHLALVAASGLLFAVRGAAVLAGQRWAMVKPLRVASYVIDTLLLAAGATLWTLLALQPLRDAWLGTKLVLLVVYVVLGSIALKRGRTPAARAAAYAAALTVFLYMVSVARAHHPLGVFAAWWS</sequence>
<accession>I0HM48</accession>
<keyword evidence="1" id="KW-0472">Membrane</keyword>